<dbReference type="PROSITE" id="PS51257">
    <property type="entry name" value="PROKAR_LIPOPROTEIN"/>
    <property type="match status" value="1"/>
</dbReference>
<evidence type="ECO:0000313" key="3">
    <source>
        <dbReference type="Proteomes" id="UP000281028"/>
    </source>
</evidence>
<dbReference type="EMBL" id="RIAR02000001">
    <property type="protein sequence ID" value="NSL90351.1"/>
    <property type="molecule type" value="Genomic_DNA"/>
</dbReference>
<dbReference type="Pfam" id="PF14344">
    <property type="entry name" value="DUF4397"/>
    <property type="match status" value="2"/>
</dbReference>
<sequence length="231" mass="26006">MKKLLIIALVLLAGVVACKKDSDNSIPVTQSNFMFFNGVKGFRVNVRLDSTIEFANGVAFGEATPYRQYRAQMYNIMLINADRQVDTIRAGQINLRNNRYYSAYLAYDTAMKAFFLGLTEDDLSPVPDKQAKVRVINLSQTAKFNGSPLSYDLYSDTFPVFRGVPYKALTGFTTLNAEDTTYKFRFVRTDSTKIELQQYSFKPQAGRVYTLVTTGSAKDAAAWKVFPLSHN</sequence>
<keyword evidence="3" id="KW-1185">Reference proteome</keyword>
<name>A0A3S1AZ58_9BACT</name>
<accession>A0A3S1AZ58</accession>
<feature type="domain" description="DUF4397" evidence="1">
    <location>
        <begin position="145"/>
        <end position="221"/>
    </location>
</feature>
<comment type="caution">
    <text evidence="2">The sequence shown here is derived from an EMBL/GenBank/DDBJ whole genome shotgun (WGS) entry which is preliminary data.</text>
</comment>
<gene>
    <name evidence="2" type="ORF">ECE50_026235</name>
</gene>
<reference evidence="2" key="1">
    <citation type="submission" date="2020-05" db="EMBL/GenBank/DDBJ databases">
        <title>Chitinophaga laudate sp. nov., isolated from a tropical peat swamp.</title>
        <authorList>
            <person name="Goh C.B.S."/>
            <person name="Lee M.S."/>
            <person name="Parimannan S."/>
            <person name="Pasbakhsh P."/>
            <person name="Yule C.M."/>
            <person name="Rajandas H."/>
            <person name="Loke S."/>
            <person name="Croft L."/>
            <person name="Tan J.B.L."/>
        </authorList>
    </citation>
    <scope>NUCLEOTIDE SEQUENCE</scope>
    <source>
        <strain evidence="2">Mgbs1</strain>
    </source>
</reference>
<dbReference type="OrthoDB" id="649338at2"/>
<protein>
    <submittedName>
        <fullName evidence="2">DUF4397 domain-containing protein</fullName>
    </submittedName>
</protein>
<dbReference type="InterPro" id="IPR025510">
    <property type="entry name" value="DUF4397"/>
</dbReference>
<evidence type="ECO:0000313" key="2">
    <source>
        <dbReference type="EMBL" id="NSL90351.1"/>
    </source>
</evidence>
<proteinExistence type="predicted"/>
<dbReference type="AlphaFoldDB" id="A0A3S1AZ58"/>
<organism evidence="2 3">
    <name type="scientific">Chitinophaga solisilvae</name>
    <dbReference type="NCBI Taxonomy" id="1233460"/>
    <lineage>
        <taxon>Bacteria</taxon>
        <taxon>Pseudomonadati</taxon>
        <taxon>Bacteroidota</taxon>
        <taxon>Chitinophagia</taxon>
        <taxon>Chitinophagales</taxon>
        <taxon>Chitinophagaceae</taxon>
        <taxon>Chitinophaga</taxon>
    </lineage>
</organism>
<evidence type="ECO:0000259" key="1">
    <source>
        <dbReference type="Pfam" id="PF14344"/>
    </source>
</evidence>
<feature type="domain" description="DUF4397" evidence="1">
    <location>
        <begin position="39"/>
        <end position="142"/>
    </location>
</feature>
<dbReference type="Proteomes" id="UP000281028">
    <property type="component" value="Unassembled WGS sequence"/>
</dbReference>